<name>A0A5E4RVS7_9BURK</name>
<gene>
    <name evidence="2" type="ORF">PPN31114_00381</name>
</gene>
<proteinExistence type="predicted"/>
<organism evidence="2 3">
    <name type="scientific">Pandoraea pneumonica</name>
    <dbReference type="NCBI Taxonomy" id="2508299"/>
    <lineage>
        <taxon>Bacteria</taxon>
        <taxon>Pseudomonadati</taxon>
        <taxon>Pseudomonadota</taxon>
        <taxon>Betaproteobacteria</taxon>
        <taxon>Burkholderiales</taxon>
        <taxon>Burkholderiaceae</taxon>
        <taxon>Pandoraea</taxon>
    </lineage>
</organism>
<dbReference type="Proteomes" id="UP000366945">
    <property type="component" value="Unassembled WGS sequence"/>
</dbReference>
<keyword evidence="1" id="KW-0812">Transmembrane</keyword>
<evidence type="ECO:0000313" key="3">
    <source>
        <dbReference type="Proteomes" id="UP000366945"/>
    </source>
</evidence>
<evidence type="ECO:0008006" key="4">
    <source>
        <dbReference type="Google" id="ProtNLM"/>
    </source>
</evidence>
<evidence type="ECO:0000313" key="2">
    <source>
        <dbReference type="EMBL" id="VVD66504.1"/>
    </source>
</evidence>
<sequence length="216" mass="23653">MSRLHADAAASLPHATQARVRWQSVIAALAYPVLILAGISLLAPRYLALLLLVGIYLRYRRNLKSHRLLMPVEWAVAGGLAALACATALSNSELLLRCYPVAVNVGMGLTFAMSLRSPMPMVERIARLHQPDLPADATPYLRKVTRVWIGFFVFNGAVALATALWASREVWSLYNGGIAYVLIGLLFAAEWLWRRRMLAKQAAAKAGHVQPPEASA</sequence>
<feature type="transmembrane region" description="Helical" evidence="1">
    <location>
        <begin position="101"/>
        <end position="119"/>
    </location>
</feature>
<evidence type="ECO:0000256" key="1">
    <source>
        <dbReference type="SAM" id="Phobius"/>
    </source>
</evidence>
<dbReference type="AlphaFoldDB" id="A0A5E4RVS7"/>
<feature type="transmembrane region" description="Helical" evidence="1">
    <location>
        <begin position="147"/>
        <end position="167"/>
    </location>
</feature>
<dbReference type="RefSeq" id="WP_246182363.1">
    <property type="nucleotide sequence ID" value="NZ_CABPSK010000001.1"/>
</dbReference>
<feature type="transmembrane region" description="Helical" evidence="1">
    <location>
        <begin position="68"/>
        <end position="89"/>
    </location>
</feature>
<keyword evidence="1" id="KW-0472">Membrane</keyword>
<feature type="transmembrane region" description="Helical" evidence="1">
    <location>
        <begin position="29"/>
        <end position="56"/>
    </location>
</feature>
<dbReference type="EMBL" id="CABPSK010000001">
    <property type="protein sequence ID" value="VVD66504.1"/>
    <property type="molecule type" value="Genomic_DNA"/>
</dbReference>
<dbReference type="GeneID" id="300402449"/>
<accession>A0A5E4RVS7</accession>
<feature type="transmembrane region" description="Helical" evidence="1">
    <location>
        <begin position="173"/>
        <end position="193"/>
    </location>
</feature>
<reference evidence="2 3" key="1">
    <citation type="submission" date="2019-08" db="EMBL/GenBank/DDBJ databases">
        <authorList>
            <person name="Peeters C."/>
        </authorList>
    </citation>
    <scope>NUCLEOTIDE SEQUENCE [LARGE SCALE GENOMIC DNA]</scope>
    <source>
        <strain evidence="2 3">LMG 31114</strain>
    </source>
</reference>
<keyword evidence="1" id="KW-1133">Transmembrane helix</keyword>
<keyword evidence="3" id="KW-1185">Reference proteome</keyword>
<protein>
    <recommendedName>
        <fullName evidence="4">Intracellular septation protein A</fullName>
    </recommendedName>
</protein>